<protein>
    <submittedName>
        <fullName evidence="2">Uncharacterized protein</fullName>
    </submittedName>
</protein>
<feature type="compositionally biased region" description="Polar residues" evidence="1">
    <location>
        <begin position="97"/>
        <end position="106"/>
    </location>
</feature>
<accession>A0AAE0AQL1</accession>
<proteinExistence type="predicted"/>
<dbReference type="EMBL" id="JANJYJ010000003">
    <property type="protein sequence ID" value="KAK3222418.1"/>
    <property type="molecule type" value="Genomic_DNA"/>
</dbReference>
<feature type="compositionally biased region" description="Polar residues" evidence="1">
    <location>
        <begin position="78"/>
        <end position="88"/>
    </location>
</feature>
<evidence type="ECO:0000313" key="3">
    <source>
        <dbReference type="Proteomes" id="UP001281410"/>
    </source>
</evidence>
<reference evidence="2" key="1">
    <citation type="journal article" date="2023" name="Plant J.">
        <title>Genome sequences and population genomics provide insights into the demographic history, inbreeding, and mutation load of two 'living fossil' tree species of Dipteronia.</title>
        <authorList>
            <person name="Feng Y."/>
            <person name="Comes H.P."/>
            <person name="Chen J."/>
            <person name="Zhu S."/>
            <person name="Lu R."/>
            <person name="Zhang X."/>
            <person name="Li P."/>
            <person name="Qiu J."/>
            <person name="Olsen K.M."/>
            <person name="Qiu Y."/>
        </authorList>
    </citation>
    <scope>NUCLEOTIDE SEQUENCE</scope>
    <source>
        <strain evidence="2">NBL</strain>
    </source>
</reference>
<evidence type="ECO:0000256" key="1">
    <source>
        <dbReference type="SAM" id="MobiDB-lite"/>
    </source>
</evidence>
<dbReference type="Proteomes" id="UP001281410">
    <property type="component" value="Unassembled WGS sequence"/>
</dbReference>
<evidence type="ECO:0000313" key="2">
    <source>
        <dbReference type="EMBL" id="KAK3222418.1"/>
    </source>
</evidence>
<feature type="region of interest" description="Disordered" evidence="1">
    <location>
        <begin position="52"/>
        <end position="106"/>
    </location>
</feature>
<gene>
    <name evidence="2" type="ORF">Dsin_009443</name>
</gene>
<name>A0AAE0AQL1_9ROSI</name>
<organism evidence="2 3">
    <name type="scientific">Dipteronia sinensis</name>
    <dbReference type="NCBI Taxonomy" id="43782"/>
    <lineage>
        <taxon>Eukaryota</taxon>
        <taxon>Viridiplantae</taxon>
        <taxon>Streptophyta</taxon>
        <taxon>Embryophyta</taxon>
        <taxon>Tracheophyta</taxon>
        <taxon>Spermatophyta</taxon>
        <taxon>Magnoliopsida</taxon>
        <taxon>eudicotyledons</taxon>
        <taxon>Gunneridae</taxon>
        <taxon>Pentapetalae</taxon>
        <taxon>rosids</taxon>
        <taxon>malvids</taxon>
        <taxon>Sapindales</taxon>
        <taxon>Sapindaceae</taxon>
        <taxon>Hippocastanoideae</taxon>
        <taxon>Acereae</taxon>
        <taxon>Dipteronia</taxon>
    </lineage>
</organism>
<dbReference type="AlphaFoldDB" id="A0AAE0AQL1"/>
<comment type="caution">
    <text evidence="2">The sequence shown here is derived from an EMBL/GenBank/DDBJ whole genome shotgun (WGS) entry which is preliminary data.</text>
</comment>
<keyword evidence="3" id="KW-1185">Reference proteome</keyword>
<sequence>MKKSRMKPTNFNSLSKINEKLKLNIESAVFWPRNSIYPGRHLKLVKKEEFPKIQSPPAAPSVAVGGEFVPPPPPRQEVNFSPTASGQSPGIGHHSDPFNTTDTRLS</sequence>